<dbReference type="Gene3D" id="1.10.10.2150">
    <property type="entry name" value="Ribosomal RNA-processing protein 8, N-terminal domain"/>
    <property type="match status" value="1"/>
</dbReference>
<evidence type="ECO:0000256" key="5">
    <source>
        <dbReference type="ARBA" id="ARBA00022679"/>
    </source>
</evidence>
<dbReference type="PANTHER" id="PTHR12787:SF0">
    <property type="entry name" value="RIBOSOMAL RNA-PROCESSING PROTEIN 8"/>
    <property type="match status" value="1"/>
</dbReference>
<comment type="similarity">
    <text evidence="2 9">Belongs to the methyltransferase superfamily. RRP8 family.</text>
</comment>
<dbReference type="GO" id="GO:0016433">
    <property type="term" value="F:rRNA (adenine) methyltransferase activity"/>
    <property type="evidence" value="ECO:0007669"/>
    <property type="project" value="UniProtKB-ARBA"/>
</dbReference>
<proteinExistence type="inferred from homology"/>
<feature type="compositionally biased region" description="Polar residues" evidence="10">
    <location>
        <begin position="142"/>
        <end position="159"/>
    </location>
</feature>
<dbReference type="CDD" id="cd02440">
    <property type="entry name" value="AdoMet_MTases"/>
    <property type="match status" value="1"/>
</dbReference>
<reference evidence="11 12" key="1">
    <citation type="submission" date="2022-09" db="EMBL/GenBank/DDBJ databases">
        <authorList>
            <person name="Palmer J.M."/>
        </authorList>
    </citation>
    <scope>NUCLEOTIDE SEQUENCE [LARGE SCALE GENOMIC DNA]</scope>
    <source>
        <strain evidence="11 12">DSM 7382</strain>
    </source>
</reference>
<evidence type="ECO:0000256" key="10">
    <source>
        <dbReference type="SAM" id="MobiDB-lite"/>
    </source>
</evidence>
<evidence type="ECO:0000256" key="2">
    <source>
        <dbReference type="ARBA" id="ARBA00006301"/>
    </source>
</evidence>
<keyword evidence="12" id="KW-1185">Reference proteome</keyword>
<sequence length="393" mass="43163">MALFQVPGWSVPSAAPMVSAGSNKRKRPSGDKADADKISSAAVNVEQLIAKFGSGDGVADTPKKKQRTRAKGQEPKGVVPKREPQTSKQKGKGPRKPVQEQSADASEPAPPLPSPSSKSKGKQSKPKDKRKDSETPSKAKAQANTDVGVETQSNLTSLQSKMKNSLEGARFRWINEMLYKSDSQHAHEMMRDDPNVFSEYHTGFRHQVQSWPSNPVGHYISVLSKYPARTIVADLGCGDAALARALVPKGLNVLSFDLVSDGNLVIEADTCAKIPLPGTEEDSEDNGHIVDVVVCALSLMGTNWPICIREAWRILREGGELKIAEVASRFTNIDAFVSLVVSIGFKLRSKDDSNTHFTLFEFVKVERKPKSEKEWSTILEQGRLLKPCEYKRR</sequence>
<dbReference type="InterPro" id="IPR007823">
    <property type="entry name" value="RRP8"/>
</dbReference>
<name>A0AAW0GZF7_9APHY</name>
<evidence type="ECO:0000313" key="11">
    <source>
        <dbReference type="EMBL" id="KAK7695545.1"/>
    </source>
</evidence>
<keyword evidence="5 9" id="KW-0808">Transferase</keyword>
<evidence type="ECO:0000256" key="3">
    <source>
        <dbReference type="ARBA" id="ARBA00022552"/>
    </source>
</evidence>
<keyword evidence="4 9" id="KW-0489">Methyltransferase</keyword>
<organism evidence="11 12">
    <name type="scientific">Cerrena zonata</name>
    <dbReference type="NCBI Taxonomy" id="2478898"/>
    <lineage>
        <taxon>Eukaryota</taxon>
        <taxon>Fungi</taxon>
        <taxon>Dikarya</taxon>
        <taxon>Basidiomycota</taxon>
        <taxon>Agaricomycotina</taxon>
        <taxon>Agaricomycetes</taxon>
        <taxon>Polyporales</taxon>
        <taxon>Cerrenaceae</taxon>
        <taxon>Cerrena</taxon>
    </lineage>
</organism>
<feature type="compositionally biased region" description="Basic and acidic residues" evidence="10">
    <location>
        <begin position="28"/>
        <end position="37"/>
    </location>
</feature>
<dbReference type="GO" id="GO:0042273">
    <property type="term" value="P:ribosomal large subunit biogenesis"/>
    <property type="evidence" value="ECO:0007669"/>
    <property type="project" value="TreeGrafter"/>
</dbReference>
<dbReference type="InterPro" id="IPR042036">
    <property type="entry name" value="RRP8_N"/>
</dbReference>
<dbReference type="InterPro" id="IPR029063">
    <property type="entry name" value="SAM-dependent_MTases_sf"/>
</dbReference>
<keyword evidence="7 9" id="KW-0539">Nucleus</keyword>
<accession>A0AAW0GZF7</accession>
<evidence type="ECO:0000256" key="1">
    <source>
        <dbReference type="ARBA" id="ARBA00004604"/>
    </source>
</evidence>
<comment type="caution">
    <text evidence="11">The sequence shown here is derived from an EMBL/GenBank/DDBJ whole genome shotgun (WGS) entry which is preliminary data.</text>
</comment>
<evidence type="ECO:0000256" key="8">
    <source>
        <dbReference type="ARBA" id="ARBA00076672"/>
    </source>
</evidence>
<comment type="function">
    <text evidence="9">S-adenosyl-L-methionine-dependent methyltransferase that specifically methylates the N(1) position of adenine in helix 25.1 in 25S rRNA. Required both for ribosomal 40S and 60S subunits biogenesis. Required for efficient pre-rRNA cleavage at site A2.</text>
</comment>
<keyword evidence="3 9" id="KW-0698">rRNA processing</keyword>
<protein>
    <recommendedName>
        <fullName evidence="8 9">Ribosomal RNA-processing protein 8</fullName>
        <ecNumber evidence="9">2.1.1.-</ecNumber>
    </recommendedName>
</protein>
<dbReference type="FunFam" id="1.10.10.2150:FF:000001">
    <property type="entry name" value="Ribosomal RNA-processing protein 8"/>
    <property type="match status" value="1"/>
</dbReference>
<comment type="subcellular location">
    <subcellularLocation>
        <location evidence="1 9">Nucleus</location>
        <location evidence="1 9">Nucleolus</location>
    </subcellularLocation>
</comment>
<evidence type="ECO:0000256" key="9">
    <source>
        <dbReference type="RuleBase" id="RU365074"/>
    </source>
</evidence>
<feature type="compositionally biased region" description="Basic and acidic residues" evidence="10">
    <location>
        <begin position="125"/>
        <end position="137"/>
    </location>
</feature>
<keyword evidence="6 9" id="KW-0949">S-adenosyl-L-methionine</keyword>
<dbReference type="Proteomes" id="UP001385951">
    <property type="component" value="Unassembled WGS sequence"/>
</dbReference>
<dbReference type="PANTHER" id="PTHR12787">
    <property type="entry name" value="RIBOSOMAL RNA-PROCESSING PROTEIN 8"/>
    <property type="match status" value="1"/>
</dbReference>
<dbReference type="AlphaFoldDB" id="A0AAW0GZF7"/>
<dbReference type="EC" id="2.1.1.-" evidence="9"/>
<dbReference type="GO" id="GO:0005730">
    <property type="term" value="C:nucleolus"/>
    <property type="evidence" value="ECO:0007669"/>
    <property type="project" value="UniProtKB-SubCell"/>
</dbReference>
<gene>
    <name evidence="11" type="ORF">QCA50_000181</name>
</gene>
<evidence type="ECO:0000256" key="6">
    <source>
        <dbReference type="ARBA" id="ARBA00022691"/>
    </source>
</evidence>
<evidence type="ECO:0000256" key="7">
    <source>
        <dbReference type="ARBA" id="ARBA00023242"/>
    </source>
</evidence>
<feature type="region of interest" description="Disordered" evidence="10">
    <location>
        <begin position="1"/>
        <end position="159"/>
    </location>
</feature>
<evidence type="ECO:0000313" key="12">
    <source>
        <dbReference type="Proteomes" id="UP001385951"/>
    </source>
</evidence>
<dbReference type="SUPFAM" id="SSF53335">
    <property type="entry name" value="S-adenosyl-L-methionine-dependent methyltransferases"/>
    <property type="match status" value="1"/>
</dbReference>
<dbReference type="Gene3D" id="3.40.50.150">
    <property type="entry name" value="Vaccinia Virus protein VP39"/>
    <property type="match status" value="1"/>
</dbReference>
<dbReference type="EMBL" id="JASBNA010000001">
    <property type="protein sequence ID" value="KAK7695545.1"/>
    <property type="molecule type" value="Genomic_DNA"/>
</dbReference>
<dbReference type="Pfam" id="PF05148">
    <property type="entry name" value="Methyltransf_8"/>
    <property type="match status" value="1"/>
</dbReference>
<evidence type="ECO:0000256" key="4">
    <source>
        <dbReference type="ARBA" id="ARBA00022603"/>
    </source>
</evidence>